<feature type="compositionally biased region" description="Low complexity" evidence="1">
    <location>
        <begin position="953"/>
        <end position="986"/>
    </location>
</feature>
<feature type="compositionally biased region" description="Polar residues" evidence="1">
    <location>
        <begin position="655"/>
        <end position="673"/>
    </location>
</feature>
<dbReference type="AlphaFoldDB" id="A0AAD5Y9E4"/>
<feature type="compositionally biased region" description="Polar residues" evidence="1">
    <location>
        <begin position="530"/>
        <end position="543"/>
    </location>
</feature>
<evidence type="ECO:0000256" key="1">
    <source>
        <dbReference type="SAM" id="MobiDB-lite"/>
    </source>
</evidence>
<feature type="compositionally biased region" description="Polar residues" evidence="1">
    <location>
        <begin position="377"/>
        <end position="393"/>
    </location>
</feature>
<evidence type="ECO:0008006" key="4">
    <source>
        <dbReference type="Google" id="ProtNLM"/>
    </source>
</evidence>
<evidence type="ECO:0000313" key="3">
    <source>
        <dbReference type="Proteomes" id="UP001212997"/>
    </source>
</evidence>
<name>A0AAD5Y9E4_9APHY</name>
<feature type="compositionally biased region" description="Basic residues" evidence="1">
    <location>
        <begin position="515"/>
        <end position="525"/>
    </location>
</feature>
<feature type="compositionally biased region" description="Basic residues" evidence="1">
    <location>
        <begin position="314"/>
        <end position="331"/>
    </location>
</feature>
<feature type="region of interest" description="Disordered" evidence="1">
    <location>
        <begin position="249"/>
        <end position="400"/>
    </location>
</feature>
<feature type="region of interest" description="Disordered" evidence="1">
    <location>
        <begin position="1036"/>
        <end position="1062"/>
    </location>
</feature>
<comment type="caution">
    <text evidence="2">The sequence shown here is derived from an EMBL/GenBank/DDBJ whole genome shotgun (WGS) entry which is preliminary data.</text>
</comment>
<feature type="compositionally biased region" description="Low complexity" evidence="1">
    <location>
        <begin position="1"/>
        <end position="22"/>
    </location>
</feature>
<reference evidence="2" key="1">
    <citation type="submission" date="2022-07" db="EMBL/GenBank/DDBJ databases">
        <title>Genome Sequence of Physisporinus lineatus.</title>
        <authorList>
            <person name="Buettner E."/>
        </authorList>
    </citation>
    <scope>NUCLEOTIDE SEQUENCE</scope>
    <source>
        <strain evidence="2">VT162</strain>
    </source>
</reference>
<feature type="compositionally biased region" description="Polar residues" evidence="1">
    <location>
        <begin position="606"/>
        <end position="616"/>
    </location>
</feature>
<keyword evidence="3" id="KW-1185">Reference proteome</keyword>
<dbReference type="Proteomes" id="UP001212997">
    <property type="component" value="Unassembled WGS sequence"/>
</dbReference>
<accession>A0AAD5Y9E4</accession>
<feature type="region of interest" description="Disordered" evidence="1">
    <location>
        <begin position="494"/>
        <end position="778"/>
    </location>
</feature>
<gene>
    <name evidence="2" type="ORF">NLI96_g10330</name>
</gene>
<sequence>MGQRPSGSPPQQLQQDPSSSSSARDFINSNNTNRPLPIPILPSSPRHPSIPLGAASRSSPPSALPPIVPLSAGPSFNPASMVSIPISPNPRAYAQQPTYINPSSTKPSYAPAQVPKEEVCVECAMRDQDMADVDVTSPGIWERESDALYEDLLRREEEEELAGLPPAESASRPRARGGLLTEANLRLWLSVNPKEPSSRQQTLDQYVKAQRTLLEAEALAHARAMRESRMLDDKMRDTYSQLRRSAYELGSSAQPADEFGGVRIKPPHSPAVPSHLGNTTSHKDGTGREVTLLENGMIVEHVDVRREEKEERDRKRREERREKSRARKSSRSSRSGADVMSVYSLQTPLHPTDSGFFSGQQQQQQGQGQGQPRPDSRYSQSMSARPSSVWTTGDGQGRPTMLRAQSQASFSDMQSLGEASSPRRSRFFGFKNLSASWRSQESFAPSGSMIDMHVALQREHDMQYLQAQMPQPPAVDIGSNAPTLRIGETWPAMGPNADQAVGLQAQPPAEDSRSTKKPKGFKKIWKIVTKGTSKSSANDANGRNRSKSLERLGNAVPLLSPGPGNEDDQPLAPPPPLSYLVGRESGGMSSGGGGMGMMAQGRRHVSTPSLPSTASNAFSTYAPSPPTAPSSLVPSPTSSRPGDKDGLVGVPHVNTLPNAAGNVSSSSPNQGQNEGFRLTSGHIGMDMDERIPSGDSQPEDFRGRTTRSSSRTLSSFNGPVTPGTSPSQQTRPSSSVLRRDKSLPPLPPESSSVEFPNAPSEMMLNNNSLRPESGNMRQDIRPQTVFTYAPMTMSPDVPSGNGNGNGLMPPKAAFRTAEARRQSFGGVGSGPHPAVRSLPARGAMARGQLNVPPFLAEEYQQQGKGGGPNNNGYAEFGVRGGVGMGMWEARGSQRSLQIPGVGNGAGGQGAESHLRPQAQQQQLQQGAKKRKSKFGLASLFGKKSANHGIADGSHSSQQQQPQLLLQSQSHQQQQQLGQQLQSHSQQTPTSPYLVNAHTLPLGGATMTDSEAEYTAYRSSHSHSVYDATNMSGYASPSPMSVGSGSFPSHTNQGQGMRQSVASHRNIDLVDQDRDFFAYRYPSSDQRLDLVR</sequence>
<evidence type="ECO:0000313" key="2">
    <source>
        <dbReference type="EMBL" id="KAJ3477641.1"/>
    </source>
</evidence>
<feature type="compositionally biased region" description="Low complexity" evidence="1">
    <location>
        <begin position="43"/>
        <end position="61"/>
    </location>
</feature>
<feature type="region of interest" description="Disordered" evidence="1">
    <location>
        <begin position="157"/>
        <end position="176"/>
    </location>
</feature>
<feature type="region of interest" description="Disordered" evidence="1">
    <location>
        <begin position="896"/>
        <end position="932"/>
    </location>
</feature>
<proteinExistence type="predicted"/>
<feature type="compositionally biased region" description="Basic and acidic residues" evidence="1">
    <location>
        <begin position="300"/>
        <end position="313"/>
    </location>
</feature>
<feature type="compositionally biased region" description="Gly residues" evidence="1">
    <location>
        <begin position="584"/>
        <end position="596"/>
    </location>
</feature>
<dbReference type="EMBL" id="JANAWD010000577">
    <property type="protein sequence ID" value="KAJ3477641.1"/>
    <property type="molecule type" value="Genomic_DNA"/>
</dbReference>
<feature type="region of interest" description="Disordered" evidence="1">
    <location>
        <begin position="1"/>
        <end position="75"/>
    </location>
</feature>
<feature type="region of interest" description="Disordered" evidence="1">
    <location>
        <begin position="944"/>
        <end position="997"/>
    </location>
</feature>
<feature type="compositionally biased region" description="Low complexity" evidence="1">
    <location>
        <begin position="629"/>
        <end position="640"/>
    </location>
</feature>
<organism evidence="2 3">
    <name type="scientific">Meripilus lineatus</name>
    <dbReference type="NCBI Taxonomy" id="2056292"/>
    <lineage>
        <taxon>Eukaryota</taxon>
        <taxon>Fungi</taxon>
        <taxon>Dikarya</taxon>
        <taxon>Basidiomycota</taxon>
        <taxon>Agaricomycotina</taxon>
        <taxon>Agaricomycetes</taxon>
        <taxon>Polyporales</taxon>
        <taxon>Meripilaceae</taxon>
        <taxon>Meripilus</taxon>
    </lineage>
</organism>
<protein>
    <recommendedName>
        <fullName evidence="4">Proteophosphoglycan ppg4</fullName>
    </recommendedName>
</protein>
<feature type="compositionally biased region" description="Low complexity" evidence="1">
    <location>
        <begin position="706"/>
        <end position="735"/>
    </location>
</feature>